<evidence type="ECO:0000256" key="2">
    <source>
        <dbReference type="SAM" id="Phobius"/>
    </source>
</evidence>
<dbReference type="EMBL" id="JBHUKU010000002">
    <property type="protein sequence ID" value="MFD2457640.1"/>
    <property type="molecule type" value="Genomic_DNA"/>
</dbReference>
<name>A0ABW5GBG3_9PSEU</name>
<feature type="transmembrane region" description="Helical" evidence="2">
    <location>
        <begin position="213"/>
        <end position="232"/>
    </location>
</feature>
<keyword evidence="2" id="KW-1133">Transmembrane helix</keyword>
<organism evidence="3 4">
    <name type="scientific">Amycolatopsis samaneae</name>
    <dbReference type="NCBI Taxonomy" id="664691"/>
    <lineage>
        <taxon>Bacteria</taxon>
        <taxon>Bacillati</taxon>
        <taxon>Actinomycetota</taxon>
        <taxon>Actinomycetes</taxon>
        <taxon>Pseudonocardiales</taxon>
        <taxon>Pseudonocardiaceae</taxon>
        <taxon>Amycolatopsis</taxon>
    </lineage>
</organism>
<feature type="transmembrane region" description="Helical" evidence="2">
    <location>
        <begin position="100"/>
        <end position="121"/>
    </location>
</feature>
<keyword evidence="4" id="KW-1185">Reference proteome</keyword>
<proteinExistence type="predicted"/>
<gene>
    <name evidence="3" type="ORF">ACFSYJ_03475</name>
</gene>
<evidence type="ECO:0000313" key="3">
    <source>
        <dbReference type="EMBL" id="MFD2457640.1"/>
    </source>
</evidence>
<dbReference type="RefSeq" id="WP_345389143.1">
    <property type="nucleotide sequence ID" value="NZ_BAABHG010000003.1"/>
</dbReference>
<feature type="region of interest" description="Disordered" evidence="1">
    <location>
        <begin position="386"/>
        <end position="427"/>
    </location>
</feature>
<feature type="compositionally biased region" description="Low complexity" evidence="1">
    <location>
        <begin position="405"/>
        <end position="420"/>
    </location>
</feature>
<dbReference type="Pfam" id="PF22564">
    <property type="entry name" value="HAAS"/>
    <property type="match status" value="1"/>
</dbReference>
<sequence length="427" mass="45416">MSERPTAVRVYLARVRTALADLPAGEIEEILEDVRPHLAEMEAELGADAKVEALIERLGTPESYAAELRAAGGYPQPSEEVTTVLPAPAAKVPNLFGPRFALWGLVFCAAGLAMFAFSAAVRINPDALLGLGFLVPVFVLSLYFLFKRGLPAVLALPEVVWVRERFVSTGDSRDSGKVLGYLRSLRPAWWLVCAGVLIAFGLLLMLRHRYAALLLPFLLAAAIAVIWAGAKLGKDRRLLWVAVPISAFVVGGMLGGFGAAVDLVAGRTSWGSSSSPSSYSMSTTSDSYGSKQLQYGNEMVGNVYAFDAQGKPLTDVYLYDEQGRPLAMSRYVCEPGTGAKMRVGADNRFPRPWLDQGVADNRGRINGYNGYRGVCRERADVLFSAAIPKGTSPSPTPAPSPSPAPSSSGAPASPAPSTAPSAPPATR</sequence>
<reference evidence="4" key="1">
    <citation type="journal article" date="2019" name="Int. J. Syst. Evol. Microbiol.">
        <title>The Global Catalogue of Microorganisms (GCM) 10K type strain sequencing project: providing services to taxonomists for standard genome sequencing and annotation.</title>
        <authorList>
            <consortium name="The Broad Institute Genomics Platform"/>
            <consortium name="The Broad Institute Genome Sequencing Center for Infectious Disease"/>
            <person name="Wu L."/>
            <person name="Ma J."/>
        </authorList>
    </citation>
    <scope>NUCLEOTIDE SEQUENCE [LARGE SCALE GENOMIC DNA]</scope>
    <source>
        <strain evidence="4">CGMCC 4.7643</strain>
    </source>
</reference>
<comment type="caution">
    <text evidence="3">The sequence shown here is derived from an EMBL/GenBank/DDBJ whole genome shotgun (WGS) entry which is preliminary data.</text>
</comment>
<feature type="transmembrane region" description="Helical" evidence="2">
    <location>
        <begin position="238"/>
        <end position="265"/>
    </location>
</feature>
<dbReference type="Proteomes" id="UP001597419">
    <property type="component" value="Unassembled WGS sequence"/>
</dbReference>
<feature type="compositionally biased region" description="Pro residues" evidence="1">
    <location>
        <begin position="394"/>
        <end position="404"/>
    </location>
</feature>
<feature type="transmembrane region" description="Helical" evidence="2">
    <location>
        <begin position="188"/>
        <end position="206"/>
    </location>
</feature>
<keyword evidence="2" id="KW-0812">Transmembrane</keyword>
<protein>
    <submittedName>
        <fullName evidence="3">DUF1700 domain-containing protein</fullName>
    </submittedName>
</protein>
<feature type="transmembrane region" description="Helical" evidence="2">
    <location>
        <begin position="128"/>
        <end position="146"/>
    </location>
</feature>
<keyword evidence="2" id="KW-0472">Membrane</keyword>
<evidence type="ECO:0000256" key="1">
    <source>
        <dbReference type="SAM" id="MobiDB-lite"/>
    </source>
</evidence>
<evidence type="ECO:0000313" key="4">
    <source>
        <dbReference type="Proteomes" id="UP001597419"/>
    </source>
</evidence>
<accession>A0ABW5GBG3</accession>